<gene>
    <name evidence="3" type="ORF">DU484_18375</name>
</gene>
<evidence type="ECO:0000256" key="1">
    <source>
        <dbReference type="SAM" id="MobiDB-lite"/>
    </source>
</evidence>
<dbReference type="SUPFAM" id="SSF47413">
    <property type="entry name" value="lambda repressor-like DNA-binding domains"/>
    <property type="match status" value="1"/>
</dbReference>
<dbReference type="Proteomes" id="UP000252985">
    <property type="component" value="Chromosome"/>
</dbReference>
<dbReference type="Gene3D" id="1.10.260.40">
    <property type="entry name" value="lambda repressor-like DNA-binding domains"/>
    <property type="match status" value="1"/>
</dbReference>
<dbReference type="EMBL" id="CP031148">
    <property type="protein sequence ID" value="AXG11663.1"/>
    <property type="molecule type" value="Genomic_DNA"/>
</dbReference>
<dbReference type="PROSITE" id="PS51257">
    <property type="entry name" value="PROKAR_LIPOPROTEIN"/>
    <property type="match status" value="1"/>
</dbReference>
<evidence type="ECO:0000313" key="4">
    <source>
        <dbReference type="Proteomes" id="UP000252985"/>
    </source>
</evidence>
<protein>
    <submittedName>
        <fullName evidence="3">XRE family transcriptional regulator</fullName>
    </submittedName>
</protein>
<proteinExistence type="predicted"/>
<feature type="region of interest" description="Disordered" evidence="1">
    <location>
        <begin position="1"/>
        <end position="59"/>
    </location>
</feature>
<dbReference type="AlphaFoldDB" id="A0A345EHJ1"/>
<dbReference type="InterPro" id="IPR001387">
    <property type="entry name" value="Cro/C1-type_HTH"/>
</dbReference>
<reference evidence="3 4" key="1">
    <citation type="submission" date="2018-07" db="EMBL/GenBank/DDBJ databases">
        <title>Genome sequences of Haloplanus sp. CBA1112.</title>
        <authorList>
            <person name="Kim Y.B."/>
            <person name="Roh S.W."/>
        </authorList>
    </citation>
    <scope>NUCLEOTIDE SEQUENCE [LARGE SCALE GENOMIC DNA]</scope>
    <source>
        <strain evidence="3 4">CBA1112</strain>
    </source>
</reference>
<dbReference type="Pfam" id="PF13560">
    <property type="entry name" value="HTH_31"/>
    <property type="match status" value="1"/>
</dbReference>
<evidence type="ECO:0000259" key="2">
    <source>
        <dbReference type="PROSITE" id="PS50943"/>
    </source>
</evidence>
<feature type="compositionally biased region" description="Low complexity" evidence="1">
    <location>
        <begin position="10"/>
        <end position="28"/>
    </location>
</feature>
<dbReference type="InterPro" id="IPR010982">
    <property type="entry name" value="Lambda_DNA-bd_dom_sf"/>
</dbReference>
<dbReference type="SMART" id="SM00530">
    <property type="entry name" value="HTH_XRE"/>
    <property type="match status" value="1"/>
</dbReference>
<organism evidence="3 4">
    <name type="scientific">Haloplanus rubicundus</name>
    <dbReference type="NCBI Taxonomy" id="1547898"/>
    <lineage>
        <taxon>Archaea</taxon>
        <taxon>Methanobacteriati</taxon>
        <taxon>Methanobacteriota</taxon>
        <taxon>Stenosarchaea group</taxon>
        <taxon>Halobacteria</taxon>
        <taxon>Halobacteriales</taxon>
        <taxon>Haloferacaceae</taxon>
        <taxon>Haloplanus</taxon>
    </lineage>
</organism>
<evidence type="ECO:0000313" key="3">
    <source>
        <dbReference type="EMBL" id="AXG11663.1"/>
    </source>
</evidence>
<name>A0A345EHJ1_9EURY</name>
<dbReference type="PROSITE" id="PS50943">
    <property type="entry name" value="HTH_CROC1"/>
    <property type="match status" value="1"/>
</dbReference>
<sequence length="119" mass="13186">MPSKRPTTRSGSAASVSPPTAAVTTAGSCSKMSKTRNRYPRDEPDPEFGDLEPHPSEWKLPTPEELRELRILSGLTIREVAHRIDVSPDSVRRWEKGQHSPRLTDVRVIVEVCLGEAGE</sequence>
<dbReference type="CDD" id="cd00093">
    <property type="entry name" value="HTH_XRE"/>
    <property type="match status" value="1"/>
</dbReference>
<dbReference type="GO" id="GO:0003677">
    <property type="term" value="F:DNA binding"/>
    <property type="evidence" value="ECO:0007669"/>
    <property type="project" value="InterPro"/>
</dbReference>
<accession>A0A345EHJ1</accession>
<feature type="domain" description="HTH cro/C1-type" evidence="2">
    <location>
        <begin position="66"/>
        <end position="104"/>
    </location>
</feature>
<dbReference type="KEGG" id="haq:DU484_18375"/>